<organism evidence="2 3">
    <name type="scientific">Listeria fleischmannii FSL S10-1203</name>
    <dbReference type="NCBI Taxonomy" id="1265822"/>
    <lineage>
        <taxon>Bacteria</taxon>
        <taxon>Bacillati</taxon>
        <taxon>Bacillota</taxon>
        <taxon>Bacilli</taxon>
        <taxon>Bacillales</taxon>
        <taxon>Listeriaceae</taxon>
        <taxon>Listeria</taxon>
    </lineage>
</organism>
<gene>
    <name evidence="2" type="ORF">MCOL2_01550</name>
</gene>
<reference evidence="2 3" key="1">
    <citation type="submission" date="2012-12" db="EMBL/GenBank/DDBJ databases">
        <title>Novel taxa of Listeriaceae from agricultural environments in the United States.</title>
        <authorList>
            <person name="den Bakker H.C."/>
            <person name="Allred A."/>
            <person name="Warchocki S."/>
            <person name="Wright E.M."/>
            <person name="Burrell A."/>
            <person name="Nightingale K.K."/>
            <person name="Kephart D."/>
            <person name="Wiedmann M."/>
        </authorList>
    </citation>
    <scope>NUCLEOTIDE SEQUENCE [LARGE SCALE GENOMIC DNA]</scope>
    <source>
        <strain evidence="2 3">FSL S10-1203</strain>
    </source>
</reference>
<keyword evidence="1" id="KW-0812">Transmembrane</keyword>
<feature type="transmembrane region" description="Helical" evidence="1">
    <location>
        <begin position="7"/>
        <end position="29"/>
    </location>
</feature>
<keyword evidence="1" id="KW-1133">Transmembrane helix</keyword>
<keyword evidence="1" id="KW-0472">Membrane</keyword>
<feature type="transmembrane region" description="Helical" evidence="1">
    <location>
        <begin position="49"/>
        <end position="70"/>
    </location>
</feature>
<dbReference type="EMBL" id="AODM01000005">
    <property type="protein sequence ID" value="EUJ64839.1"/>
    <property type="molecule type" value="Genomic_DNA"/>
</dbReference>
<dbReference type="AlphaFoldDB" id="W7DIS2"/>
<evidence type="ECO:0000256" key="1">
    <source>
        <dbReference type="SAM" id="Phobius"/>
    </source>
</evidence>
<comment type="caution">
    <text evidence="2">The sequence shown here is derived from an EMBL/GenBank/DDBJ whole genome shotgun (WGS) entry which is preliminary data.</text>
</comment>
<dbReference type="RefSeq" id="WP_052006675.1">
    <property type="nucleotide sequence ID" value="NZ_AODM01000005.1"/>
</dbReference>
<accession>W7DIS2</accession>
<feature type="transmembrane region" description="Helical" evidence="1">
    <location>
        <begin position="118"/>
        <end position="139"/>
    </location>
</feature>
<protein>
    <submittedName>
        <fullName evidence="2">Uncharacterized protein</fullName>
    </submittedName>
</protein>
<name>W7DIS2_9LIST</name>
<dbReference type="Proteomes" id="UP000019241">
    <property type="component" value="Unassembled WGS sequence"/>
</dbReference>
<proteinExistence type="predicted"/>
<feature type="transmembrane region" description="Helical" evidence="1">
    <location>
        <begin position="91"/>
        <end position="112"/>
    </location>
</feature>
<evidence type="ECO:0000313" key="2">
    <source>
        <dbReference type="EMBL" id="EUJ64839.1"/>
    </source>
</evidence>
<evidence type="ECO:0000313" key="3">
    <source>
        <dbReference type="Proteomes" id="UP000019241"/>
    </source>
</evidence>
<sequence>MLKNFRINVSILVSILVYLLGVILIFLTWFKIIPYSYEIKGFDKVLESIINFSAIIIGFYSAMYGVLLTLKNSDIFKKFKFYGAEKIVKFQLYESLICSFFVLVSSIGMQILDNYINSFTNVICSIWLGAILVLMVSTFRSISLLLKIMFNHDEEDKKKN</sequence>